<sequence>MTKSAVVCSSVHDDPRPFRHFRAEGASKASTKHGPYRFHEATLLGVYVVTARRNRGAFVYGPPTVVFGGDMMLVRADSISPASKFFARFRFQTSSSEDEEDPIEPEDINKPLRSEQF</sequence>
<feature type="compositionally biased region" description="Basic and acidic residues" evidence="1">
    <location>
        <begin position="107"/>
        <end position="117"/>
    </location>
</feature>
<name>A0A915I5N9_ROMCU</name>
<dbReference type="AlphaFoldDB" id="A0A915I5N9"/>
<feature type="region of interest" description="Disordered" evidence="1">
    <location>
        <begin position="93"/>
        <end position="117"/>
    </location>
</feature>
<accession>A0A915I5N9</accession>
<reference evidence="3" key="1">
    <citation type="submission" date="2022-11" db="UniProtKB">
        <authorList>
            <consortium name="WormBaseParasite"/>
        </authorList>
    </citation>
    <scope>IDENTIFICATION</scope>
</reference>
<proteinExistence type="predicted"/>
<dbReference type="Proteomes" id="UP000887565">
    <property type="component" value="Unplaced"/>
</dbReference>
<feature type="compositionally biased region" description="Acidic residues" evidence="1">
    <location>
        <begin position="96"/>
        <end position="106"/>
    </location>
</feature>
<dbReference type="WBParaSite" id="nRc.2.0.1.t08699-RA">
    <property type="protein sequence ID" value="nRc.2.0.1.t08699-RA"/>
    <property type="gene ID" value="nRc.2.0.1.g08699"/>
</dbReference>
<evidence type="ECO:0000256" key="1">
    <source>
        <dbReference type="SAM" id="MobiDB-lite"/>
    </source>
</evidence>
<protein>
    <submittedName>
        <fullName evidence="3">Uncharacterized protein</fullName>
    </submittedName>
</protein>
<keyword evidence="2" id="KW-1185">Reference proteome</keyword>
<evidence type="ECO:0000313" key="2">
    <source>
        <dbReference type="Proteomes" id="UP000887565"/>
    </source>
</evidence>
<evidence type="ECO:0000313" key="3">
    <source>
        <dbReference type="WBParaSite" id="nRc.2.0.1.t08699-RA"/>
    </source>
</evidence>
<organism evidence="2 3">
    <name type="scientific">Romanomermis culicivorax</name>
    <name type="common">Nematode worm</name>
    <dbReference type="NCBI Taxonomy" id="13658"/>
    <lineage>
        <taxon>Eukaryota</taxon>
        <taxon>Metazoa</taxon>
        <taxon>Ecdysozoa</taxon>
        <taxon>Nematoda</taxon>
        <taxon>Enoplea</taxon>
        <taxon>Dorylaimia</taxon>
        <taxon>Mermithida</taxon>
        <taxon>Mermithoidea</taxon>
        <taxon>Mermithidae</taxon>
        <taxon>Romanomermis</taxon>
    </lineage>
</organism>